<organism evidence="1">
    <name type="scientific">Vibrio parahaemolyticus</name>
    <dbReference type="NCBI Taxonomy" id="670"/>
    <lineage>
        <taxon>Bacteria</taxon>
        <taxon>Pseudomonadati</taxon>
        <taxon>Pseudomonadota</taxon>
        <taxon>Gammaproteobacteria</taxon>
        <taxon>Vibrionales</taxon>
        <taxon>Vibrionaceae</taxon>
        <taxon>Vibrio</taxon>
    </lineage>
</organism>
<accession>A0A1P8DRK0</accession>
<keyword evidence="1" id="KW-0614">Plasmid</keyword>
<dbReference type="GeneID" id="83585866"/>
<dbReference type="RefSeq" id="WP_069541813.1">
    <property type="nucleotide sequence ID" value="NZ_CP035701.1"/>
</dbReference>
<protein>
    <submittedName>
        <fullName evidence="1">Uncharacterized protein</fullName>
    </submittedName>
</protein>
<name>A0A1P8DRK0_VIBPH</name>
<dbReference type="AlphaFoldDB" id="A0A1P8DRK0"/>
<evidence type="ECO:0000313" key="1">
    <source>
        <dbReference type="EMBL" id="APU91734.1"/>
    </source>
</evidence>
<geneLocation type="plasmid" evidence="1">
    <name>pVPS91</name>
</geneLocation>
<reference evidence="1" key="1">
    <citation type="submission" date="2016-10" db="EMBL/GenBank/DDBJ databases">
        <title>Evolution and Comparative Genomics of Conjugative MDR Plasmids in Vibrio species.</title>
        <authorList>
            <person name="Li R."/>
            <person name="Ye L."/>
            <person name="Wong M.Ho.Yin."/>
            <person name="Zheng Z."/>
            <person name="Chan E.Wai.Chi."/>
            <person name="Chen S."/>
        </authorList>
    </citation>
    <scope>NUCLEOTIDE SEQUENCE</scope>
    <source>
        <plasmid evidence="1">pVPS91</plasmid>
    </source>
</reference>
<sequence>MLDFEAIKQGFEKKYFIPSHIKFNYDSCKYETKYDGELFEKLAVQTNNMFSIWRDACMYTSSLRAKNGLSEQ</sequence>
<proteinExistence type="predicted"/>
<dbReference type="EMBL" id="KX957972">
    <property type="protein sequence ID" value="APU91734.1"/>
    <property type="molecule type" value="Genomic_DNA"/>
</dbReference>